<protein>
    <submittedName>
        <fullName evidence="1">Type VI secretion system lipoprotein TssJ</fullName>
    </submittedName>
</protein>
<dbReference type="Proteomes" id="UP000295606">
    <property type="component" value="Unassembled WGS sequence"/>
</dbReference>
<dbReference type="Pfam" id="PF12790">
    <property type="entry name" value="T6SS-SciN"/>
    <property type="match status" value="1"/>
</dbReference>
<dbReference type="InterPro" id="IPR038706">
    <property type="entry name" value="Type_VI_SciN-like_sf"/>
</dbReference>
<dbReference type="PANTHER" id="PTHR37625:SF4">
    <property type="entry name" value="OUTER MEMBRANE LIPOPROTEIN"/>
    <property type="match status" value="1"/>
</dbReference>
<dbReference type="NCBIfam" id="TIGR03352">
    <property type="entry name" value="VI_chp_3"/>
    <property type="match status" value="1"/>
</dbReference>
<sequence length="178" mass="19647">MYGVPFKRVHNPREGVYFALILLCGCASTEKDLPVPYAVTFQVAADVNRDTQNRPAPVALQTFQLKSDNNFRKADYFSLQNKPEDALGPELAGTDRIVLRPGESRTLHYTGGESVRSLGIVAGYRTLEKRRWKITVALPQPASTNLFKFWQGKPSEAHFVIVVQGDGLVATPASGDAR</sequence>
<evidence type="ECO:0000313" key="2">
    <source>
        <dbReference type="Proteomes" id="UP000295606"/>
    </source>
</evidence>
<keyword evidence="1" id="KW-0449">Lipoprotein</keyword>
<gene>
    <name evidence="1" type="primary">tssJ</name>
    <name evidence="1" type="ORF">E1N52_28450</name>
</gene>
<dbReference type="EMBL" id="SMOD01000026">
    <property type="protein sequence ID" value="TDG04614.1"/>
    <property type="molecule type" value="Genomic_DNA"/>
</dbReference>
<comment type="caution">
    <text evidence="1">The sequence shown here is derived from an EMBL/GenBank/DDBJ whole genome shotgun (WGS) entry which is preliminary data.</text>
</comment>
<name>A0A4R5L9U1_9BURK</name>
<evidence type="ECO:0000313" key="1">
    <source>
        <dbReference type="EMBL" id="TDG04614.1"/>
    </source>
</evidence>
<dbReference type="InterPro" id="IPR017734">
    <property type="entry name" value="T6SS_SciN"/>
</dbReference>
<organism evidence="1 2">
    <name type="scientific">Paraburkholderia guartelaensis</name>
    <dbReference type="NCBI Taxonomy" id="2546446"/>
    <lineage>
        <taxon>Bacteria</taxon>
        <taxon>Pseudomonadati</taxon>
        <taxon>Pseudomonadota</taxon>
        <taxon>Betaproteobacteria</taxon>
        <taxon>Burkholderiales</taxon>
        <taxon>Burkholderiaceae</taxon>
        <taxon>Paraburkholderia</taxon>
    </lineage>
</organism>
<accession>A0A4R5L9U1</accession>
<dbReference type="PANTHER" id="PTHR37625">
    <property type="entry name" value="OUTER MEMBRANE LIPOPROTEIN-RELATED"/>
    <property type="match status" value="1"/>
</dbReference>
<dbReference type="Gene3D" id="2.60.40.4150">
    <property type="entry name" value="Type VI secretion system, lipoprotein SciN"/>
    <property type="match status" value="1"/>
</dbReference>
<dbReference type="PROSITE" id="PS51257">
    <property type="entry name" value="PROKAR_LIPOPROTEIN"/>
    <property type="match status" value="1"/>
</dbReference>
<dbReference type="AlphaFoldDB" id="A0A4R5L9U1"/>
<proteinExistence type="predicted"/>
<reference evidence="1 2" key="1">
    <citation type="submission" date="2019-03" db="EMBL/GenBank/DDBJ databases">
        <title>Paraburkholderia sp. isolated from native Mimosa gymnas in Guartela State Park, Brazil.</title>
        <authorList>
            <person name="Paulitsch F."/>
            <person name="Hungria M."/>
            <person name="Delamuta J.R.M."/>
            <person name="Ribeiro R.A."/>
            <person name="Dall'Agnol R."/>
            <person name="Silva J.S.B."/>
        </authorList>
    </citation>
    <scope>NUCLEOTIDE SEQUENCE [LARGE SCALE GENOMIC DNA]</scope>
    <source>
        <strain evidence="1 2">CNPSo 3008</strain>
    </source>
</reference>